<feature type="transmembrane region" description="Helical" evidence="1">
    <location>
        <begin position="37"/>
        <end position="61"/>
    </location>
</feature>
<feature type="transmembrane region" description="Helical" evidence="1">
    <location>
        <begin position="127"/>
        <end position="145"/>
    </location>
</feature>
<protein>
    <recommendedName>
        <fullName evidence="4">Prepilin type IV endopeptidase peptidase domain-containing protein</fullName>
    </recommendedName>
</protein>
<sequence>MDVLVRDAAMTTAIFGFFASAWFGWAQERPPEGRATWWLGGGSALGLLLAAFGGITAWIHWDTASVLSVEGGMDLYLTVLGVEFGVALLGVLVLLALKRGAYLAPWVCLVVGVHFFPLAPVLADPGLYLLAALLTVWPFLAVCLANRRGLAPSFTTGAGAGPVLLVFSLANAVLLSAAL</sequence>
<organism evidence="2 3">
    <name type="scientific">Nocardiopsis tropica</name>
    <dbReference type="NCBI Taxonomy" id="109330"/>
    <lineage>
        <taxon>Bacteria</taxon>
        <taxon>Bacillati</taxon>
        <taxon>Actinomycetota</taxon>
        <taxon>Actinomycetes</taxon>
        <taxon>Streptosporangiales</taxon>
        <taxon>Nocardiopsidaceae</taxon>
        <taxon>Nocardiopsis</taxon>
    </lineage>
</organism>
<gene>
    <name evidence="2" type="ORF">ABUK86_17155</name>
</gene>
<evidence type="ECO:0000313" key="3">
    <source>
        <dbReference type="Proteomes" id="UP001432401"/>
    </source>
</evidence>
<keyword evidence="1" id="KW-1133">Transmembrane helix</keyword>
<proteinExistence type="predicted"/>
<dbReference type="Proteomes" id="UP001432401">
    <property type="component" value="Unassembled WGS sequence"/>
</dbReference>
<keyword evidence="1" id="KW-0472">Membrane</keyword>
<name>A0ABV1ZWS1_9ACTN</name>
<feature type="transmembrane region" description="Helical" evidence="1">
    <location>
        <begin position="102"/>
        <end position="121"/>
    </location>
</feature>
<keyword evidence="1" id="KW-0812">Transmembrane</keyword>
<evidence type="ECO:0000256" key="1">
    <source>
        <dbReference type="SAM" id="Phobius"/>
    </source>
</evidence>
<keyword evidence="3" id="KW-1185">Reference proteome</keyword>
<reference evidence="2 3" key="1">
    <citation type="submission" date="2024-06" db="EMBL/GenBank/DDBJ databases">
        <authorList>
            <person name="Bataeva Y.V."/>
            <person name="Grigorian L.N."/>
            <person name="Solomentsev V.I."/>
        </authorList>
    </citation>
    <scope>NUCLEOTIDE SEQUENCE [LARGE SCALE GENOMIC DNA]</scope>
    <source>
        <strain evidence="3">SCPM-O-B-12605 (RCAM04882)</strain>
    </source>
</reference>
<feature type="transmembrane region" description="Helical" evidence="1">
    <location>
        <begin position="6"/>
        <end position="25"/>
    </location>
</feature>
<feature type="transmembrane region" description="Helical" evidence="1">
    <location>
        <begin position="73"/>
        <end position="95"/>
    </location>
</feature>
<evidence type="ECO:0000313" key="2">
    <source>
        <dbReference type="EMBL" id="MES0835509.1"/>
    </source>
</evidence>
<evidence type="ECO:0008006" key="4">
    <source>
        <dbReference type="Google" id="ProtNLM"/>
    </source>
</evidence>
<accession>A0ABV1ZWS1</accession>
<dbReference type="RefSeq" id="WP_344179753.1">
    <property type="nucleotide sequence ID" value="NZ_JBEQNA010000003.1"/>
</dbReference>
<comment type="caution">
    <text evidence="2">The sequence shown here is derived from an EMBL/GenBank/DDBJ whole genome shotgun (WGS) entry which is preliminary data.</text>
</comment>
<feature type="transmembrane region" description="Helical" evidence="1">
    <location>
        <begin position="157"/>
        <end position="178"/>
    </location>
</feature>
<dbReference type="EMBL" id="JBEQNB010000008">
    <property type="protein sequence ID" value="MES0835509.1"/>
    <property type="molecule type" value="Genomic_DNA"/>
</dbReference>